<protein>
    <recommendedName>
        <fullName evidence="7">C2H2-type domain-containing protein</fullName>
    </recommendedName>
</protein>
<keyword evidence="5" id="KW-0539">Nucleus</keyword>
<feature type="domain" description="C2H2-type" evidence="7">
    <location>
        <begin position="90"/>
        <end position="117"/>
    </location>
</feature>
<accession>A0A423TAB5</accession>
<keyword evidence="3 6" id="KW-0863">Zinc-finger</keyword>
<evidence type="ECO:0000256" key="2">
    <source>
        <dbReference type="ARBA" id="ARBA00022737"/>
    </source>
</evidence>
<keyword evidence="9" id="KW-1185">Reference proteome</keyword>
<dbReference type="Gene3D" id="3.30.160.60">
    <property type="entry name" value="Classic Zinc Finger"/>
    <property type="match status" value="4"/>
</dbReference>
<comment type="caution">
    <text evidence="8">The sequence shown here is derived from an EMBL/GenBank/DDBJ whole genome shotgun (WGS) entry which is preliminary data.</text>
</comment>
<dbReference type="Proteomes" id="UP000283509">
    <property type="component" value="Unassembled WGS sequence"/>
</dbReference>
<dbReference type="InterPro" id="IPR013087">
    <property type="entry name" value="Znf_C2H2_type"/>
</dbReference>
<dbReference type="FunFam" id="3.30.160.60:FF:000100">
    <property type="entry name" value="Zinc finger 45-like"/>
    <property type="match status" value="1"/>
</dbReference>
<dbReference type="GO" id="GO:0005634">
    <property type="term" value="C:nucleus"/>
    <property type="evidence" value="ECO:0007669"/>
    <property type="project" value="UniProtKB-ARBA"/>
</dbReference>
<dbReference type="SMART" id="SM00355">
    <property type="entry name" value="ZnF_C2H2"/>
    <property type="match status" value="5"/>
</dbReference>
<dbReference type="PROSITE" id="PS50157">
    <property type="entry name" value="ZINC_FINGER_C2H2_2"/>
    <property type="match status" value="5"/>
</dbReference>
<name>A0A423TAB5_PENVA</name>
<evidence type="ECO:0000259" key="7">
    <source>
        <dbReference type="PROSITE" id="PS50157"/>
    </source>
</evidence>
<dbReference type="AlphaFoldDB" id="A0A423TAB5"/>
<dbReference type="Pfam" id="PF00096">
    <property type="entry name" value="zf-C2H2"/>
    <property type="match status" value="1"/>
</dbReference>
<feature type="domain" description="C2H2-type" evidence="7">
    <location>
        <begin position="64"/>
        <end position="86"/>
    </location>
</feature>
<dbReference type="SUPFAM" id="SSF57667">
    <property type="entry name" value="beta-beta-alpha zinc fingers"/>
    <property type="match status" value="3"/>
</dbReference>
<dbReference type="InterPro" id="IPR036236">
    <property type="entry name" value="Znf_C2H2_sf"/>
</dbReference>
<keyword evidence="2" id="KW-0677">Repeat</keyword>
<dbReference type="STRING" id="6689.A0A423TAB5"/>
<evidence type="ECO:0000313" key="9">
    <source>
        <dbReference type="Proteomes" id="UP000283509"/>
    </source>
</evidence>
<feature type="domain" description="C2H2-type" evidence="7">
    <location>
        <begin position="8"/>
        <end position="35"/>
    </location>
</feature>
<feature type="domain" description="C2H2-type" evidence="7">
    <location>
        <begin position="118"/>
        <end position="145"/>
    </location>
</feature>
<keyword evidence="1" id="KW-0479">Metal-binding</keyword>
<organism evidence="8 9">
    <name type="scientific">Penaeus vannamei</name>
    <name type="common">Whiteleg shrimp</name>
    <name type="synonym">Litopenaeus vannamei</name>
    <dbReference type="NCBI Taxonomy" id="6689"/>
    <lineage>
        <taxon>Eukaryota</taxon>
        <taxon>Metazoa</taxon>
        <taxon>Ecdysozoa</taxon>
        <taxon>Arthropoda</taxon>
        <taxon>Crustacea</taxon>
        <taxon>Multicrustacea</taxon>
        <taxon>Malacostraca</taxon>
        <taxon>Eumalacostraca</taxon>
        <taxon>Eucarida</taxon>
        <taxon>Decapoda</taxon>
        <taxon>Dendrobranchiata</taxon>
        <taxon>Penaeoidea</taxon>
        <taxon>Penaeidae</taxon>
        <taxon>Penaeus</taxon>
    </lineage>
</organism>
<dbReference type="PROSITE" id="PS00028">
    <property type="entry name" value="ZINC_FINGER_C2H2_1"/>
    <property type="match status" value="3"/>
</dbReference>
<feature type="domain" description="C2H2-type" evidence="7">
    <location>
        <begin position="36"/>
        <end position="63"/>
    </location>
</feature>
<sequence length="244" mass="28365">MHDGKKLYECQDCGKQFKMEFYFKYHRMNDTGEEKFECGICDKKFSNESCIDTHYKVHANDKPYECKKCGKIYLQLGSFKNHVMAHPPTFSCKDCGKVYTDFPSLEAHEKVHVTQKPHMCINCGKRFAHVFNLEIHIESHCLGRKDPETQHNKALSHNDLIQSSNRWQPVNISPWRENGNGSRSTPKEIEVIDLEDDEEELNDYLPLEVCLNEGDEELSMRDMTDAPSDEDLVHSLMFEVDNHS</sequence>
<evidence type="ECO:0000256" key="1">
    <source>
        <dbReference type="ARBA" id="ARBA00022723"/>
    </source>
</evidence>
<evidence type="ECO:0000313" key="8">
    <source>
        <dbReference type="EMBL" id="ROT73384.1"/>
    </source>
</evidence>
<evidence type="ECO:0000256" key="4">
    <source>
        <dbReference type="ARBA" id="ARBA00022833"/>
    </source>
</evidence>
<dbReference type="OrthoDB" id="6155966at2759"/>
<evidence type="ECO:0000256" key="5">
    <source>
        <dbReference type="ARBA" id="ARBA00023242"/>
    </source>
</evidence>
<gene>
    <name evidence="8" type="ORF">C7M84_008156</name>
</gene>
<dbReference type="PANTHER" id="PTHR24377">
    <property type="entry name" value="IP01015P-RELATED"/>
    <property type="match status" value="1"/>
</dbReference>
<proteinExistence type="predicted"/>
<dbReference type="Pfam" id="PF12874">
    <property type="entry name" value="zf-met"/>
    <property type="match status" value="1"/>
</dbReference>
<dbReference type="FunFam" id="3.30.160.60:FF:000446">
    <property type="entry name" value="Zinc finger protein"/>
    <property type="match status" value="1"/>
</dbReference>
<reference evidence="8 9" key="1">
    <citation type="submission" date="2018-04" db="EMBL/GenBank/DDBJ databases">
        <authorList>
            <person name="Zhang X."/>
            <person name="Yuan J."/>
            <person name="Li F."/>
            <person name="Xiang J."/>
        </authorList>
    </citation>
    <scope>NUCLEOTIDE SEQUENCE [LARGE SCALE GENOMIC DNA]</scope>
    <source>
        <tissue evidence="8">Muscle</tissue>
    </source>
</reference>
<evidence type="ECO:0000256" key="3">
    <source>
        <dbReference type="ARBA" id="ARBA00022771"/>
    </source>
</evidence>
<evidence type="ECO:0000256" key="6">
    <source>
        <dbReference type="PROSITE-ProRule" id="PRU00042"/>
    </source>
</evidence>
<dbReference type="GO" id="GO:0008270">
    <property type="term" value="F:zinc ion binding"/>
    <property type="evidence" value="ECO:0007669"/>
    <property type="project" value="UniProtKB-KW"/>
</dbReference>
<dbReference type="InterPro" id="IPR050826">
    <property type="entry name" value="Krueppel_C2H2_ZnFinger"/>
</dbReference>
<dbReference type="EMBL" id="QCYY01002029">
    <property type="protein sequence ID" value="ROT73384.1"/>
    <property type="molecule type" value="Genomic_DNA"/>
</dbReference>
<reference evidence="8 9" key="2">
    <citation type="submission" date="2019-01" db="EMBL/GenBank/DDBJ databases">
        <title>The decoding of complex shrimp genome reveals the adaptation for benthos swimmer, frequently molting mechanism and breeding impact on genome.</title>
        <authorList>
            <person name="Sun Y."/>
            <person name="Gao Y."/>
            <person name="Yu Y."/>
        </authorList>
    </citation>
    <scope>NUCLEOTIDE SEQUENCE [LARGE SCALE GENOMIC DNA]</scope>
    <source>
        <tissue evidence="8">Muscle</tissue>
    </source>
</reference>
<keyword evidence="4" id="KW-0862">Zinc</keyword>